<dbReference type="AlphaFoldDB" id="A0AAE3AZG7"/>
<evidence type="ECO:0000256" key="13">
    <source>
        <dbReference type="SAM" id="Phobius"/>
    </source>
</evidence>
<feature type="transmembrane region" description="Helical" evidence="13">
    <location>
        <begin position="96"/>
        <end position="122"/>
    </location>
</feature>
<feature type="transmembrane region" description="Helical" evidence="13">
    <location>
        <begin position="199"/>
        <end position="220"/>
    </location>
</feature>
<feature type="transmembrane region" description="Helical" evidence="13">
    <location>
        <begin position="393"/>
        <end position="412"/>
    </location>
</feature>
<dbReference type="GO" id="GO:0042910">
    <property type="term" value="F:xenobiotic transmembrane transporter activity"/>
    <property type="evidence" value="ECO:0007669"/>
    <property type="project" value="InterPro"/>
</dbReference>
<evidence type="ECO:0000256" key="8">
    <source>
        <dbReference type="ARBA" id="ARBA00022692"/>
    </source>
</evidence>
<keyword evidence="9 13" id="KW-1133">Transmembrane helix</keyword>
<dbReference type="InterPro" id="IPR048279">
    <property type="entry name" value="MdtK-like"/>
</dbReference>
<feature type="transmembrane region" description="Helical" evidence="13">
    <location>
        <begin position="174"/>
        <end position="193"/>
    </location>
</feature>
<evidence type="ECO:0000256" key="11">
    <source>
        <dbReference type="ARBA" id="ARBA00023136"/>
    </source>
</evidence>
<dbReference type="PIRSF" id="PIRSF006603">
    <property type="entry name" value="DinF"/>
    <property type="match status" value="1"/>
</dbReference>
<dbReference type="EMBL" id="JAJEQF010000033">
    <property type="protein sequence ID" value="MCC2168342.1"/>
    <property type="molecule type" value="Genomic_DNA"/>
</dbReference>
<dbReference type="GO" id="GO:0006811">
    <property type="term" value="P:monoatomic ion transport"/>
    <property type="evidence" value="ECO:0007669"/>
    <property type="project" value="UniProtKB-KW"/>
</dbReference>
<evidence type="ECO:0000256" key="2">
    <source>
        <dbReference type="ARBA" id="ARBA00004651"/>
    </source>
</evidence>
<feature type="transmembrane region" description="Helical" evidence="13">
    <location>
        <begin position="20"/>
        <end position="45"/>
    </location>
</feature>
<feature type="transmembrane region" description="Helical" evidence="13">
    <location>
        <begin position="289"/>
        <end position="312"/>
    </location>
</feature>
<evidence type="ECO:0000256" key="9">
    <source>
        <dbReference type="ARBA" id="ARBA00022989"/>
    </source>
</evidence>
<dbReference type="InterPro" id="IPR050222">
    <property type="entry name" value="MATE_MdtK"/>
</dbReference>
<accession>A0AAE3AZG7</accession>
<protein>
    <recommendedName>
        <fullName evidence="4">Probable multidrug resistance protein NorM</fullName>
    </recommendedName>
    <alternativeName>
        <fullName evidence="12">Multidrug-efflux transporter</fullName>
    </alternativeName>
</protein>
<dbReference type="PANTHER" id="PTHR43298">
    <property type="entry name" value="MULTIDRUG RESISTANCE PROTEIN NORM-RELATED"/>
    <property type="match status" value="1"/>
</dbReference>
<evidence type="ECO:0000256" key="6">
    <source>
        <dbReference type="ARBA" id="ARBA00022449"/>
    </source>
</evidence>
<evidence type="ECO:0000313" key="14">
    <source>
        <dbReference type="EMBL" id="MCC2168342.1"/>
    </source>
</evidence>
<keyword evidence="8 13" id="KW-0812">Transmembrane</keyword>
<feature type="transmembrane region" description="Helical" evidence="13">
    <location>
        <begin position="424"/>
        <end position="445"/>
    </location>
</feature>
<comment type="function">
    <text evidence="1">Multidrug efflux pump.</text>
</comment>
<name>A0AAE3AZG7_9FIRM</name>
<comment type="caution">
    <text evidence="14">The sequence shown here is derived from an EMBL/GenBank/DDBJ whole genome shotgun (WGS) entry which is preliminary data.</text>
</comment>
<evidence type="ECO:0000256" key="7">
    <source>
        <dbReference type="ARBA" id="ARBA00022475"/>
    </source>
</evidence>
<reference evidence="14 15" key="1">
    <citation type="submission" date="2021-10" db="EMBL/GenBank/DDBJ databases">
        <title>Anaerobic single-cell dispensing facilitates the cultivation of human gut bacteria.</title>
        <authorList>
            <person name="Afrizal A."/>
        </authorList>
    </citation>
    <scope>NUCLEOTIDE SEQUENCE [LARGE SCALE GENOMIC DNA]</scope>
    <source>
        <strain evidence="14 15">CLA-AA-H244</strain>
    </source>
</reference>
<dbReference type="GO" id="GO:0015297">
    <property type="term" value="F:antiporter activity"/>
    <property type="evidence" value="ECO:0007669"/>
    <property type="project" value="UniProtKB-KW"/>
</dbReference>
<dbReference type="GO" id="GO:0005886">
    <property type="term" value="C:plasma membrane"/>
    <property type="evidence" value="ECO:0007669"/>
    <property type="project" value="UniProtKB-SubCell"/>
</dbReference>
<evidence type="ECO:0000256" key="10">
    <source>
        <dbReference type="ARBA" id="ARBA00023065"/>
    </source>
</evidence>
<dbReference type="InterPro" id="IPR002528">
    <property type="entry name" value="MATE_fam"/>
</dbReference>
<comment type="subcellular location">
    <subcellularLocation>
        <location evidence="2">Cell membrane</location>
        <topology evidence="2">Multi-pass membrane protein</topology>
    </subcellularLocation>
</comment>
<dbReference type="NCBIfam" id="TIGR00797">
    <property type="entry name" value="matE"/>
    <property type="match status" value="1"/>
</dbReference>
<keyword evidence="6" id="KW-0050">Antiport</keyword>
<keyword evidence="15" id="KW-1185">Reference proteome</keyword>
<proteinExistence type="inferred from homology"/>
<evidence type="ECO:0000256" key="3">
    <source>
        <dbReference type="ARBA" id="ARBA00010199"/>
    </source>
</evidence>
<gene>
    <name evidence="14" type="ORF">LKD45_11700</name>
</gene>
<evidence type="ECO:0000256" key="4">
    <source>
        <dbReference type="ARBA" id="ARBA00020268"/>
    </source>
</evidence>
<comment type="similarity">
    <text evidence="3">Belongs to the multi antimicrobial extrusion (MATE) (TC 2.A.66.1) family.</text>
</comment>
<feature type="transmembrane region" description="Helical" evidence="13">
    <location>
        <begin position="359"/>
        <end position="381"/>
    </location>
</feature>
<dbReference type="PANTHER" id="PTHR43298:SF2">
    <property type="entry name" value="FMN_FAD EXPORTER YEEO-RELATED"/>
    <property type="match status" value="1"/>
</dbReference>
<dbReference type="Pfam" id="PF01554">
    <property type="entry name" value="MatE"/>
    <property type="match status" value="2"/>
</dbReference>
<dbReference type="RefSeq" id="WP_308728620.1">
    <property type="nucleotide sequence ID" value="NZ_JAJEQF010000033.1"/>
</dbReference>
<feature type="transmembrane region" description="Helical" evidence="13">
    <location>
        <begin position="65"/>
        <end position="84"/>
    </location>
</feature>
<keyword evidence="5" id="KW-0813">Transport</keyword>
<evidence type="ECO:0000313" key="15">
    <source>
        <dbReference type="Proteomes" id="UP001199355"/>
    </source>
</evidence>
<evidence type="ECO:0000256" key="1">
    <source>
        <dbReference type="ARBA" id="ARBA00003408"/>
    </source>
</evidence>
<dbReference type="CDD" id="cd13137">
    <property type="entry name" value="MATE_NorM_like"/>
    <property type="match status" value="1"/>
</dbReference>
<feature type="transmembrane region" description="Helical" evidence="13">
    <location>
        <begin position="324"/>
        <end position="347"/>
    </location>
</feature>
<keyword evidence="7" id="KW-1003">Cell membrane</keyword>
<evidence type="ECO:0000256" key="5">
    <source>
        <dbReference type="ARBA" id="ARBA00022448"/>
    </source>
</evidence>
<feature type="transmembrane region" description="Helical" evidence="13">
    <location>
        <begin position="244"/>
        <end position="269"/>
    </location>
</feature>
<keyword evidence="11 13" id="KW-0472">Membrane</keyword>
<evidence type="ECO:0000256" key="12">
    <source>
        <dbReference type="ARBA" id="ARBA00031636"/>
    </source>
</evidence>
<dbReference type="Proteomes" id="UP001199355">
    <property type="component" value="Unassembled WGS sequence"/>
</dbReference>
<feature type="transmembrane region" description="Helical" evidence="13">
    <location>
        <begin position="142"/>
        <end position="162"/>
    </location>
</feature>
<keyword evidence="10" id="KW-0406">Ion transport</keyword>
<sequence length="458" mass="49611">MLTKILDKKLGSSIFTGRQIISMLMPLIMDSFFVFGIGVLTTAMISSSSQESVAAISLVGPLYMMVYAINNAISAGGTVVVAMFKGKGETERVKEAAGQLIVGLPLCSLAACILLVLCANPMIRFLFHGMEETILVKAEHYLIGVAISAVFLSVYMSGFAVFRGLGETKKCLHLSILINVLHFVASFVFINILKLDIMGSALSLNLARLVGGMAAVLMLISKKSSIEIRPRHVFRIDWRIQKEIFRIGIPCGMEQLFMNGGAMLVQVYIAKLGTASVAANAVSNSIFSVLYAAPSAVATLAVTIVGQCIGAGEKKLARRYGRSMVWLCTVLVLLSLAIGMPCIPLLLKLYQAQAETVPMIYRVLIIAAVSMPFFWGASSVLPSVMRSAGDASYASYFSLVTMWVVRVGLGYLMAIPMGLGLEGVWIAMCIEWAVKTVAFGLRFHGEKWLAHSDRMDKM</sequence>
<organism evidence="14 15">
    <name type="scientific">Gallintestinimicrobium propionicum</name>
    <dbReference type="NCBI Taxonomy" id="2981770"/>
    <lineage>
        <taxon>Bacteria</taxon>
        <taxon>Bacillati</taxon>
        <taxon>Bacillota</taxon>
        <taxon>Clostridia</taxon>
        <taxon>Lachnospirales</taxon>
        <taxon>Lachnospiraceae</taxon>
        <taxon>Gallintestinimicrobium</taxon>
    </lineage>
</organism>